<feature type="active site" description="Charge relay system" evidence="4">
    <location>
        <position position="250"/>
    </location>
</feature>
<dbReference type="AlphaFoldDB" id="A0A1W0XBJ5"/>
<reference evidence="10" key="1">
    <citation type="submission" date="2017-01" db="EMBL/GenBank/DDBJ databases">
        <title>Comparative genomics of anhydrobiosis in the tardigrade Hypsibius dujardini.</title>
        <authorList>
            <person name="Yoshida Y."/>
            <person name="Koutsovoulos G."/>
            <person name="Laetsch D."/>
            <person name="Stevens L."/>
            <person name="Kumar S."/>
            <person name="Horikawa D."/>
            <person name="Ishino K."/>
            <person name="Komine S."/>
            <person name="Tomita M."/>
            <person name="Blaxter M."/>
            <person name="Arakawa K."/>
        </authorList>
    </citation>
    <scope>NUCLEOTIDE SEQUENCE [LARGE SCALE GENOMIC DNA]</scope>
    <source>
        <strain evidence="10">Z151</strain>
    </source>
</reference>
<keyword evidence="7" id="KW-0732">Signal</keyword>
<dbReference type="Proteomes" id="UP000192578">
    <property type="component" value="Unassembled WGS sequence"/>
</dbReference>
<accession>A0A1W0XBJ5</accession>
<feature type="binding site" evidence="5">
    <location>
        <position position="264"/>
    </location>
    <ligand>
        <name>Ca(2+)</name>
        <dbReference type="ChEBI" id="CHEBI:29108"/>
    </ligand>
</feature>
<keyword evidence="5" id="KW-0479">Metal-binding</keyword>
<feature type="binding site" evidence="5">
    <location>
        <position position="266"/>
    </location>
    <ligand>
        <name>Ca(2+)</name>
        <dbReference type="ChEBI" id="CHEBI:29108"/>
    </ligand>
</feature>
<dbReference type="EMBL" id="MTYJ01000005">
    <property type="protein sequence ID" value="OQV24876.1"/>
    <property type="molecule type" value="Genomic_DNA"/>
</dbReference>
<dbReference type="InterPro" id="IPR029058">
    <property type="entry name" value="AB_hydrolase_fold"/>
</dbReference>
<dbReference type="Pfam" id="PF00151">
    <property type="entry name" value="Lipase"/>
    <property type="match status" value="1"/>
</dbReference>
<feature type="signal peptide" evidence="7">
    <location>
        <begin position="1"/>
        <end position="21"/>
    </location>
</feature>
<dbReference type="GO" id="GO:0016042">
    <property type="term" value="P:lipid catabolic process"/>
    <property type="evidence" value="ECO:0007669"/>
    <property type="project" value="TreeGrafter"/>
</dbReference>
<comment type="caution">
    <text evidence="9">The sequence shown here is derived from an EMBL/GenBank/DDBJ whole genome shotgun (WGS) entry which is preliminary data.</text>
</comment>
<evidence type="ECO:0000256" key="7">
    <source>
        <dbReference type="SAM" id="SignalP"/>
    </source>
</evidence>
<dbReference type="Gene3D" id="3.40.50.1820">
    <property type="entry name" value="alpha/beta hydrolase"/>
    <property type="match status" value="1"/>
</dbReference>
<gene>
    <name evidence="9" type="ORF">BV898_01462</name>
</gene>
<dbReference type="InterPro" id="IPR033906">
    <property type="entry name" value="Lipase_N"/>
</dbReference>
<name>A0A1W0XBJ5_HYPEX</name>
<dbReference type="PIRSF" id="PIRSF000865">
    <property type="entry name" value="Lipoprotein_lipase_LIPH"/>
    <property type="match status" value="1"/>
</dbReference>
<feature type="binding site" evidence="5">
    <location>
        <position position="269"/>
    </location>
    <ligand>
        <name>Ca(2+)</name>
        <dbReference type="ChEBI" id="CHEBI:29108"/>
    </ligand>
</feature>
<evidence type="ECO:0000256" key="1">
    <source>
        <dbReference type="ARBA" id="ARBA00004613"/>
    </source>
</evidence>
<sequence length="528" mass="57025">MGCLPSVVIGAILLLMACAKCEVSSTDTRTSTSATLPKPDAEQKNILPDVLVSVAEYETAQATKRLPGSLASSVCYEDLGCFSRMGNFSDYLKLPITPEKMATEFHLFTEAHQTQPDFLDYGNPTSIKASKFRKGEPVIIVVHGFGDSANASWYTDFQIAVLGKYPLANFIAVDWAAGAAAPKYWTAAVNTQMAGAQIARLLSVLNNVTGTKMSDVHLIGFSLGAHVVGSTARKLTEFGLQRVGRITGLDPAGPLFRNFHPWCRLDVEDADFVQIIHSNAGTSLNGDMGIDMQLGHRDFYPNGGHAQPGCTSGLHSTFHNMVRNANNCNHNRAPAYVSEAILSSCPFTGYACDSYEKFISGECSDAKHVKMDIFTKDKTPIAQPIYFQTHADGSFCAHTFRLSVTISGKSSPRKGSLKLTLKPKASALKNATTSTITVLKQTNFKPGQTHQDVLISRAALPELEEITVEYERACLILCRDNTNLEVASIKIQELGSAITAECKNLRLANAVAVKVVSSNGQSSCGQLL</sequence>
<dbReference type="CDD" id="cd00707">
    <property type="entry name" value="Pancreat_lipase_like"/>
    <property type="match status" value="1"/>
</dbReference>
<dbReference type="GO" id="GO:0016298">
    <property type="term" value="F:lipase activity"/>
    <property type="evidence" value="ECO:0007669"/>
    <property type="project" value="InterPro"/>
</dbReference>
<dbReference type="GO" id="GO:0052689">
    <property type="term" value="F:carboxylic ester hydrolase activity"/>
    <property type="evidence" value="ECO:0007669"/>
    <property type="project" value="InterPro"/>
</dbReference>
<comment type="subcellular location">
    <subcellularLocation>
        <location evidence="1">Secreted</location>
    </subcellularLocation>
</comment>
<evidence type="ECO:0000256" key="2">
    <source>
        <dbReference type="ARBA" id="ARBA00010701"/>
    </source>
</evidence>
<dbReference type="OrthoDB" id="199913at2759"/>
<dbReference type="SUPFAM" id="SSF53474">
    <property type="entry name" value="alpha/beta-Hydrolases"/>
    <property type="match status" value="1"/>
</dbReference>
<dbReference type="PANTHER" id="PTHR11610:SF173">
    <property type="entry name" value="LIPASE DOMAIN-CONTAINING PROTEIN-RELATED"/>
    <property type="match status" value="1"/>
</dbReference>
<evidence type="ECO:0000256" key="6">
    <source>
        <dbReference type="RuleBase" id="RU004262"/>
    </source>
</evidence>
<dbReference type="InterPro" id="IPR000734">
    <property type="entry name" value="TAG_lipase"/>
</dbReference>
<feature type="domain" description="Lipase" evidence="8">
    <location>
        <begin position="73"/>
        <end position="391"/>
    </location>
</feature>
<feature type="chain" id="PRO_5010692385" evidence="7">
    <location>
        <begin position="22"/>
        <end position="528"/>
    </location>
</feature>
<keyword evidence="5" id="KW-0106">Calcium</keyword>
<evidence type="ECO:0000256" key="4">
    <source>
        <dbReference type="PIRSR" id="PIRSR000865-1"/>
    </source>
</evidence>
<evidence type="ECO:0000256" key="3">
    <source>
        <dbReference type="ARBA" id="ARBA00022525"/>
    </source>
</evidence>
<protein>
    <submittedName>
        <fullName evidence="9">Pancreatic lipase-related protein 2</fullName>
    </submittedName>
</protein>
<organism evidence="9 10">
    <name type="scientific">Hypsibius exemplaris</name>
    <name type="common">Freshwater tardigrade</name>
    <dbReference type="NCBI Taxonomy" id="2072580"/>
    <lineage>
        <taxon>Eukaryota</taxon>
        <taxon>Metazoa</taxon>
        <taxon>Ecdysozoa</taxon>
        <taxon>Tardigrada</taxon>
        <taxon>Eutardigrada</taxon>
        <taxon>Parachela</taxon>
        <taxon>Hypsibioidea</taxon>
        <taxon>Hypsibiidae</taxon>
        <taxon>Hypsibius</taxon>
    </lineage>
</organism>
<keyword evidence="3" id="KW-0964">Secreted</keyword>
<comment type="similarity">
    <text evidence="2 6">Belongs to the AB hydrolase superfamily. Lipase family.</text>
</comment>
<dbReference type="InterPro" id="IPR016272">
    <property type="entry name" value="Lipase_LIPH"/>
</dbReference>
<dbReference type="PANTHER" id="PTHR11610">
    <property type="entry name" value="LIPASE"/>
    <property type="match status" value="1"/>
</dbReference>
<dbReference type="InterPro" id="IPR013818">
    <property type="entry name" value="Lipase"/>
</dbReference>
<proteinExistence type="inferred from homology"/>
<evidence type="ECO:0000313" key="9">
    <source>
        <dbReference type="EMBL" id="OQV24876.1"/>
    </source>
</evidence>
<evidence type="ECO:0000259" key="8">
    <source>
        <dbReference type="Pfam" id="PF00151"/>
    </source>
</evidence>
<evidence type="ECO:0000313" key="10">
    <source>
        <dbReference type="Proteomes" id="UP000192578"/>
    </source>
</evidence>
<dbReference type="GO" id="GO:0005615">
    <property type="term" value="C:extracellular space"/>
    <property type="evidence" value="ECO:0007669"/>
    <property type="project" value="TreeGrafter"/>
</dbReference>
<dbReference type="GO" id="GO:0046872">
    <property type="term" value="F:metal ion binding"/>
    <property type="evidence" value="ECO:0007669"/>
    <property type="project" value="UniProtKB-KW"/>
</dbReference>
<evidence type="ECO:0000256" key="5">
    <source>
        <dbReference type="PIRSR" id="PIRSR000865-2"/>
    </source>
</evidence>
<dbReference type="PRINTS" id="PR00821">
    <property type="entry name" value="TAGLIPASE"/>
</dbReference>
<feature type="active site" description="Charge relay system" evidence="4">
    <location>
        <position position="330"/>
    </location>
</feature>
<feature type="active site" description="Nucleophile" evidence="4">
    <location>
        <position position="222"/>
    </location>
</feature>
<keyword evidence="10" id="KW-1185">Reference proteome</keyword>